<dbReference type="Proteomes" id="UP000030013">
    <property type="component" value="Unassembled WGS sequence"/>
</dbReference>
<reference evidence="1 2" key="1">
    <citation type="submission" date="2013-08" db="EMBL/GenBank/DDBJ databases">
        <title>The genome sequence of Knoellia aerolata.</title>
        <authorList>
            <person name="Zhu W."/>
            <person name="Wang G."/>
        </authorList>
    </citation>
    <scope>NUCLEOTIDE SEQUENCE [LARGE SCALE GENOMIC DNA]</scope>
    <source>
        <strain evidence="1 2">DSM 18566</strain>
    </source>
</reference>
<organism evidence="1 2">
    <name type="scientific">Knoellia aerolata DSM 18566</name>
    <dbReference type="NCBI Taxonomy" id="1385519"/>
    <lineage>
        <taxon>Bacteria</taxon>
        <taxon>Bacillati</taxon>
        <taxon>Actinomycetota</taxon>
        <taxon>Actinomycetes</taxon>
        <taxon>Micrococcales</taxon>
        <taxon>Intrasporangiaceae</taxon>
        <taxon>Knoellia</taxon>
    </lineage>
</organism>
<proteinExistence type="predicted"/>
<name>A0A0A0K1V9_9MICO</name>
<sequence length="206" mass="21410">MLATLEQQDAPVTVAALTEATGHHPNTLREHLDALVEAGLAERSRAAASGRGRPAWLYAAVPAAASGSPEYAGLATALAMQLARTSEDAREEAATAGHAWGDRLADAVRPRPRGAVAARRGVVGVLDGLGFAPDADDRASEVRLRQCPLLEAAREQPDVVCSVHLGIVRGALRAWGAETGEVTLVPFAEAGSCLLHMGAPGRSDRC</sequence>
<accession>A0A0A0K1V9</accession>
<dbReference type="Pfam" id="PF12840">
    <property type="entry name" value="HTH_20"/>
    <property type="match status" value="1"/>
</dbReference>
<dbReference type="STRING" id="1385519.N801_04440"/>
<dbReference type="InterPro" id="IPR036388">
    <property type="entry name" value="WH-like_DNA-bd_sf"/>
</dbReference>
<evidence type="ECO:0000313" key="2">
    <source>
        <dbReference type="Proteomes" id="UP000030013"/>
    </source>
</evidence>
<protein>
    <submittedName>
        <fullName evidence="1">Uncharacterized protein</fullName>
    </submittedName>
</protein>
<dbReference type="Gene3D" id="1.10.10.10">
    <property type="entry name" value="Winged helix-like DNA-binding domain superfamily/Winged helix DNA-binding domain"/>
    <property type="match status" value="1"/>
</dbReference>
<comment type="caution">
    <text evidence="1">The sequence shown here is derived from an EMBL/GenBank/DDBJ whole genome shotgun (WGS) entry which is preliminary data.</text>
</comment>
<dbReference type="EMBL" id="AVPL01000012">
    <property type="protein sequence ID" value="KGN41781.1"/>
    <property type="molecule type" value="Genomic_DNA"/>
</dbReference>
<dbReference type="InterPro" id="IPR036390">
    <property type="entry name" value="WH_DNA-bd_sf"/>
</dbReference>
<keyword evidence="2" id="KW-1185">Reference proteome</keyword>
<dbReference type="eggNOG" id="COG2345">
    <property type="taxonomic scope" value="Bacteria"/>
</dbReference>
<dbReference type="AlphaFoldDB" id="A0A0A0K1V9"/>
<gene>
    <name evidence="1" type="ORF">N801_04440</name>
</gene>
<dbReference type="SUPFAM" id="SSF46785">
    <property type="entry name" value="Winged helix' DNA-binding domain"/>
    <property type="match status" value="1"/>
</dbReference>
<evidence type="ECO:0000313" key="1">
    <source>
        <dbReference type="EMBL" id="KGN41781.1"/>
    </source>
</evidence>